<dbReference type="STRING" id="632773.BBEV_1725"/>
<keyword evidence="3" id="KW-1185">Reference proteome</keyword>
<dbReference type="RefSeq" id="WP_084007313.1">
    <property type="nucleotide sequence ID" value="NZ_CP012502.1"/>
</dbReference>
<name>A0A1D7QVP4_9BACI</name>
<dbReference type="EMBL" id="CP012502">
    <property type="protein sequence ID" value="AOM83086.1"/>
    <property type="molecule type" value="Genomic_DNA"/>
</dbReference>
<dbReference type="KEGG" id="bbev:BBEV_1725"/>
<evidence type="ECO:0000313" key="3">
    <source>
        <dbReference type="Proteomes" id="UP000094463"/>
    </source>
</evidence>
<proteinExistence type="predicted"/>
<sequence length="104" mass="12178">MMDYREILARRVMGWRLQTSGKWFDSVNRQVIEEFDPRSNVNQAKLLVAQLELFGFEYSVTDQYTVCFQNEFHQICESGETEAEAITNAAFELAENEPVPSEWF</sequence>
<feature type="domain" description="Phage ABA sandwich" evidence="1">
    <location>
        <begin position="7"/>
        <end position="91"/>
    </location>
</feature>
<accession>A0A1D7QVP4</accession>
<organism evidence="2 3">
    <name type="scientific">Salisediminibacterium beveridgei</name>
    <dbReference type="NCBI Taxonomy" id="632773"/>
    <lineage>
        <taxon>Bacteria</taxon>
        <taxon>Bacillati</taxon>
        <taxon>Bacillota</taxon>
        <taxon>Bacilli</taxon>
        <taxon>Bacillales</taxon>
        <taxon>Bacillaceae</taxon>
        <taxon>Salisediminibacterium</taxon>
    </lineage>
</organism>
<protein>
    <recommendedName>
        <fullName evidence="1">Phage ABA sandwich domain-containing protein</fullName>
    </recommendedName>
</protein>
<dbReference type="InterPro" id="IPR041270">
    <property type="entry name" value="Phage_ABA_S"/>
</dbReference>
<dbReference type="AlphaFoldDB" id="A0A1D7QVP4"/>
<evidence type="ECO:0000313" key="2">
    <source>
        <dbReference type="EMBL" id="AOM83086.1"/>
    </source>
</evidence>
<dbReference type="Proteomes" id="UP000094463">
    <property type="component" value="Chromosome"/>
</dbReference>
<dbReference type="Pfam" id="PF18066">
    <property type="entry name" value="Phage_ABA_S"/>
    <property type="match status" value="1"/>
</dbReference>
<gene>
    <name evidence="2" type="ORF">BBEV_1725</name>
</gene>
<evidence type="ECO:0000259" key="1">
    <source>
        <dbReference type="Pfam" id="PF18066"/>
    </source>
</evidence>
<dbReference type="OrthoDB" id="2875393at2"/>
<reference evidence="2 3" key="1">
    <citation type="submission" date="2015-08" db="EMBL/GenBank/DDBJ databases">
        <title>The complete genome sequence of Bacillus beveridgei MLTeJB.</title>
        <authorList>
            <person name="Hanson T.E."/>
            <person name="Mesa C."/>
            <person name="Basesman S.M."/>
            <person name="Oremland R.S."/>
        </authorList>
    </citation>
    <scope>NUCLEOTIDE SEQUENCE [LARGE SCALE GENOMIC DNA]</scope>
    <source>
        <strain evidence="2 3">MLTeJB</strain>
    </source>
</reference>